<proteinExistence type="predicted"/>
<sequence>MYDLTKRFHCTQTGDKLGQAGRTAPPADSVWCTASDEPLDKKYRNPGLTRVRTAGLGDETNSIDNTTAALSTSHRSYDNAETIIVIIRDGLIRLRIAASGRDGLFAARLNENVLFLEWGTCRRVIEKLQRRQAARRQYINQLVVGGVRNQIKFNSAPAAPPRPPAA</sequence>
<dbReference type="AlphaFoldDB" id="A0A4C1W1T3"/>
<keyword evidence="2" id="KW-1185">Reference proteome</keyword>
<organism evidence="1 2">
    <name type="scientific">Eumeta variegata</name>
    <name type="common">Bagworm moth</name>
    <name type="synonym">Eumeta japonica</name>
    <dbReference type="NCBI Taxonomy" id="151549"/>
    <lineage>
        <taxon>Eukaryota</taxon>
        <taxon>Metazoa</taxon>
        <taxon>Ecdysozoa</taxon>
        <taxon>Arthropoda</taxon>
        <taxon>Hexapoda</taxon>
        <taxon>Insecta</taxon>
        <taxon>Pterygota</taxon>
        <taxon>Neoptera</taxon>
        <taxon>Endopterygota</taxon>
        <taxon>Lepidoptera</taxon>
        <taxon>Glossata</taxon>
        <taxon>Ditrysia</taxon>
        <taxon>Tineoidea</taxon>
        <taxon>Psychidae</taxon>
        <taxon>Oiketicinae</taxon>
        <taxon>Eumeta</taxon>
    </lineage>
</organism>
<dbReference type="Proteomes" id="UP000299102">
    <property type="component" value="Unassembled WGS sequence"/>
</dbReference>
<reference evidence="1 2" key="1">
    <citation type="journal article" date="2019" name="Commun. Biol.">
        <title>The bagworm genome reveals a unique fibroin gene that provides high tensile strength.</title>
        <authorList>
            <person name="Kono N."/>
            <person name="Nakamura H."/>
            <person name="Ohtoshi R."/>
            <person name="Tomita M."/>
            <person name="Numata K."/>
            <person name="Arakawa K."/>
        </authorList>
    </citation>
    <scope>NUCLEOTIDE SEQUENCE [LARGE SCALE GENOMIC DNA]</scope>
</reference>
<gene>
    <name evidence="1" type="ORF">EVAR_86734_1</name>
</gene>
<evidence type="ECO:0000313" key="1">
    <source>
        <dbReference type="EMBL" id="GBP44512.1"/>
    </source>
</evidence>
<evidence type="ECO:0000313" key="2">
    <source>
        <dbReference type="Proteomes" id="UP000299102"/>
    </source>
</evidence>
<accession>A0A4C1W1T3</accession>
<protein>
    <submittedName>
        <fullName evidence="1">Uncharacterized protein</fullName>
    </submittedName>
</protein>
<dbReference type="EMBL" id="BGZK01000454">
    <property type="protein sequence ID" value="GBP44512.1"/>
    <property type="molecule type" value="Genomic_DNA"/>
</dbReference>
<comment type="caution">
    <text evidence="1">The sequence shown here is derived from an EMBL/GenBank/DDBJ whole genome shotgun (WGS) entry which is preliminary data.</text>
</comment>
<name>A0A4C1W1T3_EUMVA</name>